<dbReference type="NCBIfam" id="TIGR00183">
    <property type="entry name" value="prok_nadp_idh"/>
    <property type="match status" value="1"/>
</dbReference>
<keyword evidence="6 14" id="KW-0816">Tricarboxylic acid cycle</keyword>
<keyword evidence="8" id="KW-0460">Magnesium</keyword>
<evidence type="ECO:0000256" key="10">
    <source>
        <dbReference type="ARBA" id="ARBA00023002"/>
    </source>
</evidence>
<dbReference type="InterPro" id="IPR019818">
    <property type="entry name" value="IsoCit/isopropylmalate_DH_CS"/>
</dbReference>
<keyword evidence="7 14" id="KW-0479">Metal-binding</keyword>
<accession>A0ABW3NHZ1</accession>
<evidence type="ECO:0000256" key="3">
    <source>
        <dbReference type="ARBA" id="ARBA00013013"/>
    </source>
</evidence>
<dbReference type="Proteomes" id="UP001597041">
    <property type="component" value="Unassembled WGS sequence"/>
</dbReference>
<evidence type="ECO:0000259" key="15">
    <source>
        <dbReference type="SMART" id="SM01329"/>
    </source>
</evidence>
<dbReference type="PROSITE" id="PS00470">
    <property type="entry name" value="IDH_IMDH"/>
    <property type="match status" value="1"/>
</dbReference>
<dbReference type="PANTHER" id="PTHR43504:SF1">
    <property type="entry name" value="ISOCITRATE DEHYDROGENASE [NADP]"/>
    <property type="match status" value="1"/>
</dbReference>
<dbReference type="SMART" id="SM01329">
    <property type="entry name" value="Iso_dh"/>
    <property type="match status" value="1"/>
</dbReference>
<comment type="catalytic activity">
    <reaction evidence="12">
        <text>D-threo-isocitrate + NADP(+) = 2-oxoglutarate + CO2 + NADPH</text>
        <dbReference type="Rhea" id="RHEA:19629"/>
        <dbReference type="ChEBI" id="CHEBI:15562"/>
        <dbReference type="ChEBI" id="CHEBI:16526"/>
        <dbReference type="ChEBI" id="CHEBI:16810"/>
        <dbReference type="ChEBI" id="CHEBI:57783"/>
        <dbReference type="ChEBI" id="CHEBI:58349"/>
        <dbReference type="EC" id="1.1.1.42"/>
    </reaction>
</comment>
<keyword evidence="11 14" id="KW-0464">Manganese</keyword>
<evidence type="ECO:0000256" key="13">
    <source>
        <dbReference type="ARBA" id="ARBA00046127"/>
    </source>
</evidence>
<evidence type="ECO:0000313" key="16">
    <source>
        <dbReference type="EMBL" id="MFD1066060.1"/>
    </source>
</evidence>
<dbReference type="InterPro" id="IPR004439">
    <property type="entry name" value="Isocitrate_DH_NADP_dimer_prok"/>
</dbReference>
<evidence type="ECO:0000256" key="9">
    <source>
        <dbReference type="ARBA" id="ARBA00022857"/>
    </source>
</evidence>
<name>A0ABW3NHZ1_9BACI</name>
<comment type="cofactor">
    <cofactor evidence="14">
        <name>Mg(2+)</name>
        <dbReference type="ChEBI" id="CHEBI:18420"/>
    </cofactor>
    <cofactor evidence="14">
        <name>Mn(2+)</name>
        <dbReference type="ChEBI" id="CHEBI:29035"/>
    </cofactor>
</comment>
<comment type="similarity">
    <text evidence="1">Belongs to the isocitrate and isopropylmalate dehydrogenases family.</text>
</comment>
<evidence type="ECO:0000256" key="7">
    <source>
        <dbReference type="ARBA" id="ARBA00022723"/>
    </source>
</evidence>
<evidence type="ECO:0000256" key="12">
    <source>
        <dbReference type="ARBA" id="ARBA00023554"/>
    </source>
</evidence>
<dbReference type="EC" id="1.1.1.42" evidence="3 14"/>
<dbReference type="NCBIfam" id="NF005425">
    <property type="entry name" value="PRK07006.1"/>
    <property type="match status" value="1"/>
</dbReference>
<evidence type="ECO:0000256" key="14">
    <source>
        <dbReference type="RuleBase" id="RU004446"/>
    </source>
</evidence>
<dbReference type="PANTHER" id="PTHR43504">
    <property type="entry name" value="ISOCITRATE DEHYDROGENASE [NADP]"/>
    <property type="match status" value="1"/>
</dbReference>
<evidence type="ECO:0000256" key="8">
    <source>
        <dbReference type="ARBA" id="ARBA00022842"/>
    </source>
</evidence>
<dbReference type="RefSeq" id="WP_379591708.1">
    <property type="nucleotide sequence ID" value="NZ_JBHTKK010000008.1"/>
</dbReference>
<evidence type="ECO:0000256" key="5">
    <source>
        <dbReference type="ARBA" id="ARBA00022435"/>
    </source>
</evidence>
<dbReference type="SUPFAM" id="SSF53659">
    <property type="entry name" value="Isocitrate/Isopropylmalate dehydrogenase-like"/>
    <property type="match status" value="1"/>
</dbReference>
<evidence type="ECO:0000256" key="1">
    <source>
        <dbReference type="ARBA" id="ARBA00007769"/>
    </source>
</evidence>
<evidence type="ECO:0000256" key="11">
    <source>
        <dbReference type="ARBA" id="ARBA00023211"/>
    </source>
</evidence>
<keyword evidence="17" id="KW-1185">Reference proteome</keyword>
<keyword evidence="10" id="KW-0560">Oxidoreductase</keyword>
<dbReference type="Pfam" id="PF00180">
    <property type="entry name" value="Iso_dh"/>
    <property type="match status" value="1"/>
</dbReference>
<evidence type="ECO:0000256" key="6">
    <source>
        <dbReference type="ARBA" id="ARBA00022532"/>
    </source>
</evidence>
<sequence>MTRRVLSMTQGEKIVVENGEMNVPNKPIIPFIEGDGTGPDIWAAARRVIEASVEKAYNGEKSVDWLEVYAGQKAFDKTGEWLPQDTLDKIDEYKIAIKGPLTTPIGGGFRSLNVALRQELDLFTCLRPVRYFDGVPSPVKQPEDVDMVIFRENTEDIYAGIEWQQGTDDVNKVLDFLQNEMGVKNVRFPETSGIGVKPVSEEGTKRIVRAAINYALNEGRKNVTLVHKGNIMKFTEGAFKAWGYEVAEQEFGDKVFTWAEYDRIVEAEGKEAANKAEDEAVAAGKLIVKDSIADIFLQQILTRPKEFDVVATMNLNGDYISDALAAQVGGIGIAPGANINYDTGHAIFEATHGTAPKYAGMDKVNPSSVILSAVLMLEHLEWREAADLITKSMDKTIGSKVVTYDFARLMDGATEVKCSEFADELIKNMDA</sequence>
<protein>
    <recommendedName>
        <fullName evidence="4 14">Isocitrate dehydrogenase [NADP]</fullName>
        <ecNumber evidence="3 14">1.1.1.42</ecNumber>
    </recommendedName>
</protein>
<keyword evidence="5 14" id="KW-0329">Glyoxylate bypass</keyword>
<reference evidence="17" key="1">
    <citation type="journal article" date="2019" name="Int. J. Syst. Evol. Microbiol.">
        <title>The Global Catalogue of Microorganisms (GCM) 10K type strain sequencing project: providing services to taxonomists for standard genome sequencing and annotation.</title>
        <authorList>
            <consortium name="The Broad Institute Genomics Platform"/>
            <consortium name="The Broad Institute Genome Sequencing Center for Infectious Disease"/>
            <person name="Wu L."/>
            <person name="Ma J."/>
        </authorList>
    </citation>
    <scope>NUCLEOTIDE SEQUENCE [LARGE SCALE GENOMIC DNA]</scope>
    <source>
        <strain evidence="17">CCUG 56608</strain>
    </source>
</reference>
<feature type="domain" description="Isopropylmalate dehydrogenase-like" evidence="15">
    <location>
        <begin position="28"/>
        <end position="425"/>
    </location>
</feature>
<keyword evidence="9 14" id="KW-0521">NADP</keyword>
<comment type="caution">
    <text evidence="16">The sequence shown here is derived from an EMBL/GenBank/DDBJ whole genome shotgun (WGS) entry which is preliminary data.</text>
</comment>
<comment type="function">
    <text evidence="13">Catalyzes the oxidative decarboxylation of isocitrate to 2-oxoglutarate and carbon dioxide with the concomitant reduction of NADP(+).</text>
</comment>
<evidence type="ECO:0000256" key="2">
    <source>
        <dbReference type="ARBA" id="ARBA00011738"/>
    </source>
</evidence>
<dbReference type="InterPro" id="IPR024084">
    <property type="entry name" value="IsoPropMal-DH-like_dom"/>
</dbReference>
<dbReference type="Gene3D" id="3.40.718.10">
    <property type="entry name" value="Isopropylmalate Dehydrogenase"/>
    <property type="match status" value="1"/>
</dbReference>
<gene>
    <name evidence="16" type="primary">icd</name>
    <name evidence="16" type="ORF">ACFQ19_08490</name>
</gene>
<dbReference type="EMBL" id="JBHTKK010000008">
    <property type="protein sequence ID" value="MFD1066060.1"/>
    <property type="molecule type" value="Genomic_DNA"/>
</dbReference>
<proteinExistence type="inferred from homology"/>
<evidence type="ECO:0000256" key="4">
    <source>
        <dbReference type="ARBA" id="ARBA00019562"/>
    </source>
</evidence>
<evidence type="ECO:0000313" key="17">
    <source>
        <dbReference type="Proteomes" id="UP001597041"/>
    </source>
</evidence>
<organism evidence="16 17">
    <name type="scientific">Oceanobacillus locisalsi</name>
    <dbReference type="NCBI Taxonomy" id="546107"/>
    <lineage>
        <taxon>Bacteria</taxon>
        <taxon>Bacillati</taxon>
        <taxon>Bacillota</taxon>
        <taxon>Bacilli</taxon>
        <taxon>Bacillales</taxon>
        <taxon>Bacillaceae</taxon>
        <taxon>Oceanobacillus</taxon>
    </lineage>
</organism>
<comment type="subunit">
    <text evidence="2">Homodimer.</text>
</comment>